<evidence type="ECO:0008006" key="2">
    <source>
        <dbReference type="Google" id="ProtNLM"/>
    </source>
</evidence>
<dbReference type="EMBL" id="MN739180">
    <property type="protein sequence ID" value="QHS92525.1"/>
    <property type="molecule type" value="Genomic_DNA"/>
</dbReference>
<sequence length="831" mass="91024">MTETTDCYLSAAIDTNSNLYVAYWNNADSLGQTYAGGNYDVVITKITTNNVVLWNVHQTSYNTTGYGWQPSVTTDTLNNVYVAFPTPGIMPGGTKTGLWDIVVLKLNTNGTSQWVRQQPIFNTPGTNVYPVVVTDYANNVYVAYRTDNVAPGCVSTGNNDIVVFKLDTHGVFQWVRQSPSFNTTADDTQPAIAIDQYGAVYVAYWTEGGIASGQTNTGNHDIVVFKLTTQGITQWVKQQSSFNTSGSNEIPAIVVDNQQNTYVTYVTDGTASGQTNTGDSDIVVFKLDLNGNTLWVQQQPIFNTNQYDDYPTIAVDINGGVYVAYTSSGIASGQTFTGWTYDVIMFKLNTLGVTQWVQQRPTFNTKGENLNPAIVIDTEGTLYVAYPTDGSISGVPVSGPYDIVAFKMLTAIEARPSMTCDDTNLYYAYFTNQGKPEDQYDMVITKKNLSGTTLWQKRNSTFNQVSSQNPSLITYKQGATTYCYVVYQTAGAIVGAEPLFPFDLVVMKMDANGNIIWIKQNAGFNTTRSDEYPSADVDASGNLYVAFQTTGRVANGYRIAFKDSYDQAVFKMDPNGNVIWVRQNRYINSDRGGRNPCLQVDRTNNKVYVAYTTDGRVYQQPIAGDSDIVIFKMNATTGAMEMRPNGNLWILQNPVFNTQAADENPNICVDQLGYLYLCYSAGSGGAASGLSSWGGCDLIIAKFDSTGQLIKAVQSPVFDTSGDETHPSLTYRSGYLYVAYQTTGTVSGQTNTGETDLVIMKLSAVTLNVVWIRQNGNFNTTANETTPSLVTDSSGNCYVAFESTGHTFGSVYQGVMVTKLNTNGSFQWVLR</sequence>
<reference evidence="1" key="1">
    <citation type="journal article" date="2020" name="Nature">
        <title>Giant virus diversity and host interactions through global metagenomics.</title>
        <authorList>
            <person name="Schulz F."/>
            <person name="Roux S."/>
            <person name="Paez-Espino D."/>
            <person name="Jungbluth S."/>
            <person name="Walsh D.A."/>
            <person name="Denef V.J."/>
            <person name="McMahon K.D."/>
            <person name="Konstantinidis K.T."/>
            <person name="Eloe-Fadrosh E.A."/>
            <person name="Kyrpides N.C."/>
            <person name="Woyke T."/>
        </authorList>
    </citation>
    <scope>NUCLEOTIDE SEQUENCE</scope>
    <source>
        <strain evidence="1">GVMAG-M-3300014204-73</strain>
    </source>
</reference>
<dbReference type="SUPFAM" id="SSF63829">
    <property type="entry name" value="Calcium-dependent phosphotriesterase"/>
    <property type="match status" value="2"/>
</dbReference>
<evidence type="ECO:0000313" key="1">
    <source>
        <dbReference type="EMBL" id="QHS92525.1"/>
    </source>
</evidence>
<proteinExistence type="predicted"/>
<accession>A0A6C0BJJ6</accession>
<protein>
    <recommendedName>
        <fullName evidence="2">Bulb-type lectin domain-containing protein</fullName>
    </recommendedName>
</protein>
<organism evidence="1">
    <name type="scientific">viral metagenome</name>
    <dbReference type="NCBI Taxonomy" id="1070528"/>
    <lineage>
        <taxon>unclassified sequences</taxon>
        <taxon>metagenomes</taxon>
        <taxon>organismal metagenomes</taxon>
    </lineage>
</organism>
<name>A0A6C0BJJ6_9ZZZZ</name>
<dbReference type="PANTHER" id="PTHR42754:SF1">
    <property type="entry name" value="LIPOPROTEIN"/>
    <property type="match status" value="1"/>
</dbReference>
<dbReference type="PANTHER" id="PTHR42754">
    <property type="entry name" value="ENDOGLUCANASE"/>
    <property type="match status" value="1"/>
</dbReference>
<dbReference type="AlphaFoldDB" id="A0A6C0BJJ6"/>